<keyword evidence="3" id="KW-1185">Reference proteome</keyword>
<accession>A0AA86PLB9</accession>
<evidence type="ECO:0000313" key="2">
    <source>
        <dbReference type="EMBL" id="CAL6066029.1"/>
    </source>
</evidence>
<protein>
    <submittedName>
        <fullName evidence="2">Hypothetical_protein</fullName>
    </submittedName>
</protein>
<name>A0AA86PLB9_9EUKA</name>
<organism evidence="1">
    <name type="scientific">Hexamita inflata</name>
    <dbReference type="NCBI Taxonomy" id="28002"/>
    <lineage>
        <taxon>Eukaryota</taxon>
        <taxon>Metamonada</taxon>
        <taxon>Diplomonadida</taxon>
        <taxon>Hexamitidae</taxon>
        <taxon>Hexamitinae</taxon>
        <taxon>Hexamita</taxon>
    </lineage>
</organism>
<gene>
    <name evidence="1" type="ORF">HINF_LOCUS29810</name>
    <name evidence="2" type="ORF">HINF_LOCUS52124</name>
</gene>
<dbReference type="EMBL" id="CAXDID020000258">
    <property type="protein sequence ID" value="CAL6066029.1"/>
    <property type="molecule type" value="Genomic_DNA"/>
</dbReference>
<sequence>MCRRLRWVLTEVRRLLQPCQRKLETYEIVRKQQKVISILKLYDSYIAKHLTFVYQPFTFRISQKAKSPRIFSIYFSYQVVTNIRKLSEWDIFQQLTNERLGSAFDVRAEETLLKYQLYLVWSMMDSLGWLV</sequence>
<reference evidence="1" key="1">
    <citation type="submission" date="2023-06" db="EMBL/GenBank/DDBJ databases">
        <authorList>
            <person name="Kurt Z."/>
        </authorList>
    </citation>
    <scope>NUCLEOTIDE SEQUENCE</scope>
</reference>
<reference evidence="2 3" key="2">
    <citation type="submission" date="2024-07" db="EMBL/GenBank/DDBJ databases">
        <authorList>
            <person name="Akdeniz Z."/>
        </authorList>
    </citation>
    <scope>NUCLEOTIDE SEQUENCE [LARGE SCALE GENOMIC DNA]</scope>
</reference>
<comment type="caution">
    <text evidence="1">The sequence shown here is derived from an EMBL/GenBank/DDBJ whole genome shotgun (WGS) entry which is preliminary data.</text>
</comment>
<proteinExistence type="predicted"/>
<dbReference type="Proteomes" id="UP001642409">
    <property type="component" value="Unassembled WGS sequence"/>
</dbReference>
<dbReference type="EMBL" id="CATOUU010000698">
    <property type="protein sequence ID" value="CAI9942165.1"/>
    <property type="molecule type" value="Genomic_DNA"/>
</dbReference>
<dbReference type="AlphaFoldDB" id="A0AA86PLB9"/>
<evidence type="ECO:0000313" key="1">
    <source>
        <dbReference type="EMBL" id="CAI9942165.1"/>
    </source>
</evidence>
<evidence type="ECO:0000313" key="3">
    <source>
        <dbReference type="Proteomes" id="UP001642409"/>
    </source>
</evidence>